<dbReference type="EMBL" id="BK014872">
    <property type="protein sequence ID" value="DAD79779.1"/>
    <property type="molecule type" value="Genomic_DNA"/>
</dbReference>
<name>A0A8S5MCV9_9CAUD</name>
<sequence length="106" mass="12599">MNRYSLYLHKLWELQIKLYPLFKSRKILDVISVAKTFNTLPSDVIGIDRDDSYFRYCFDEACTYIYGKMQPDKDGKCVEPVFREEHKLDKHSNPGLDLLMKEESKK</sequence>
<proteinExistence type="predicted"/>
<protein>
    <submittedName>
        <fullName evidence="1">Uncharacterized protein</fullName>
    </submittedName>
</protein>
<organism evidence="1">
    <name type="scientific">Siphoviridae sp. ctG7D9</name>
    <dbReference type="NCBI Taxonomy" id="2826218"/>
    <lineage>
        <taxon>Viruses</taxon>
        <taxon>Duplodnaviria</taxon>
        <taxon>Heunggongvirae</taxon>
        <taxon>Uroviricota</taxon>
        <taxon>Caudoviricetes</taxon>
    </lineage>
</organism>
<evidence type="ECO:0000313" key="1">
    <source>
        <dbReference type="EMBL" id="DAD79779.1"/>
    </source>
</evidence>
<reference evidence="1" key="1">
    <citation type="journal article" date="2021" name="Proc. Natl. Acad. Sci. U.S.A.">
        <title>A Catalog of Tens of Thousands of Viruses from Human Metagenomes Reveals Hidden Associations with Chronic Diseases.</title>
        <authorList>
            <person name="Tisza M.J."/>
            <person name="Buck C.B."/>
        </authorList>
    </citation>
    <scope>NUCLEOTIDE SEQUENCE</scope>
    <source>
        <strain evidence="1">CtG7D9</strain>
    </source>
</reference>
<accession>A0A8S5MCV9</accession>